<name>A0A139SKW0_9BACT</name>
<dbReference type="AlphaFoldDB" id="A0A139SKW0"/>
<reference evidence="2 3" key="1">
    <citation type="submission" date="2016-02" db="EMBL/GenBank/DDBJ databases">
        <authorList>
            <person name="Wen L."/>
            <person name="He K."/>
            <person name="Yang H."/>
        </authorList>
    </citation>
    <scope>NUCLEOTIDE SEQUENCE [LARGE SCALE GENOMIC DNA]</scope>
    <source>
        <strain evidence="2 3">CV41</strain>
    </source>
</reference>
<dbReference type="Proteomes" id="UP000071392">
    <property type="component" value="Unassembled WGS sequence"/>
</dbReference>
<evidence type="ECO:0000256" key="1">
    <source>
        <dbReference type="SAM" id="MobiDB-lite"/>
    </source>
</evidence>
<feature type="compositionally biased region" description="Basic and acidic residues" evidence="1">
    <location>
        <begin position="74"/>
        <end position="85"/>
    </location>
</feature>
<evidence type="ECO:0000313" key="3">
    <source>
        <dbReference type="Proteomes" id="UP000071392"/>
    </source>
</evidence>
<keyword evidence="3" id="KW-1185">Reference proteome</keyword>
<dbReference type="EMBL" id="LSZP01000044">
    <property type="protein sequence ID" value="KXU35186.1"/>
    <property type="molecule type" value="Genomic_DNA"/>
</dbReference>
<gene>
    <name evidence="2" type="ORF">AXK12_05625</name>
</gene>
<proteinExistence type="predicted"/>
<sequence length="225" mass="23814">MTVKIEELIGGVWVQRALEMFWGGDGPHVPHADAWAIRLSLYRDSSLGELLDQRIVPIAADSGTAGPPGIPGPKGDKGPKGDQGDKGPPGPPGANAPAPTLRGLSFEANGDVSFTGQGPYVHGTAAAISCAVNNNNKLFDKWEKAGGPGNINQVSNVNASSTSVLMTAEIKLRAKLKNKEPQTVEELRATAQHPPDQVRPFGLLGNLAQKTLSTFLDFSRRPRQP</sequence>
<evidence type="ECO:0000313" key="2">
    <source>
        <dbReference type="EMBL" id="KXU35186.1"/>
    </source>
</evidence>
<comment type="caution">
    <text evidence="2">The sequence shown here is derived from an EMBL/GenBank/DDBJ whole genome shotgun (WGS) entry which is preliminary data.</text>
</comment>
<accession>A0A139SKW0</accession>
<protein>
    <submittedName>
        <fullName evidence="2">Uncharacterized protein</fullName>
    </submittedName>
</protein>
<organism evidence="2 3">
    <name type="scientific">Cephaloticoccus capnophilus</name>
    <dbReference type="NCBI Taxonomy" id="1548208"/>
    <lineage>
        <taxon>Bacteria</taxon>
        <taxon>Pseudomonadati</taxon>
        <taxon>Verrucomicrobiota</taxon>
        <taxon>Opitutia</taxon>
        <taxon>Opitutales</taxon>
        <taxon>Opitutaceae</taxon>
        <taxon>Cephaloticoccus</taxon>
    </lineage>
</organism>
<feature type="region of interest" description="Disordered" evidence="1">
    <location>
        <begin position="60"/>
        <end position="102"/>
    </location>
</feature>
<dbReference type="STRING" id="1548208.AXK12_05625"/>